<sequence length="264" mass="29643">MTEEFGRPIDGNIEVASGHWVLASLGKKVLRPGGIKLSRTMLRLLSIDGRDDVVEFAPGLGATARHTLGYSPRSYTGVDKTPEVVEIINREFDHPRYICVEADASNTGLEDESASVLYAEAMLTIQTDTQKLAIMKEAARCLRTGGRFAIHEIYLCDDQPNEIADAVRSALTGQVRHPVRPVRIGEWRLLLEEAGFRVREIRKKRMKLLQPLRVISDEGLLPAIRFFTRAMKNPAARKRVSAMRSAFQTHHRHMGAVLFICEKL</sequence>
<dbReference type="SUPFAM" id="SSF53335">
    <property type="entry name" value="S-adenosyl-L-methionine-dependent methyltransferases"/>
    <property type="match status" value="1"/>
</dbReference>
<evidence type="ECO:0000313" key="2">
    <source>
        <dbReference type="EMBL" id="AHC14017.1"/>
    </source>
</evidence>
<evidence type="ECO:0000259" key="1">
    <source>
        <dbReference type="Pfam" id="PF08241"/>
    </source>
</evidence>
<dbReference type="Pfam" id="PF08241">
    <property type="entry name" value="Methyltransf_11"/>
    <property type="match status" value="1"/>
</dbReference>
<dbReference type="STRING" id="1307761.L21SP2_0588"/>
<dbReference type="Gene3D" id="3.40.50.150">
    <property type="entry name" value="Vaccinia Virus protein VP39"/>
    <property type="match status" value="1"/>
</dbReference>
<dbReference type="RefSeq" id="WP_024266949.1">
    <property type="nucleotide sequence ID" value="NC_023035.1"/>
</dbReference>
<protein>
    <submittedName>
        <fullName evidence="2">Putative METHYLTRANSFERASE (METHYLASE)</fullName>
    </submittedName>
</protein>
<evidence type="ECO:0000313" key="3">
    <source>
        <dbReference type="Proteomes" id="UP000018680"/>
    </source>
</evidence>
<reference evidence="2 3" key="1">
    <citation type="journal article" date="2015" name="Stand. Genomic Sci.">
        <title>Complete genome sequence and description of Salinispira pacifica gen. nov., sp. nov., a novel spirochaete isolated form a hypersaline microbial mat.</title>
        <authorList>
            <person name="Ben Hania W."/>
            <person name="Joseph M."/>
            <person name="Schumann P."/>
            <person name="Bunk B."/>
            <person name="Fiebig A."/>
            <person name="Sproer C."/>
            <person name="Klenk H.P."/>
            <person name="Fardeau M.L."/>
            <person name="Spring S."/>
        </authorList>
    </citation>
    <scope>NUCLEOTIDE SEQUENCE [LARGE SCALE GENOMIC DNA]</scope>
    <source>
        <strain evidence="2 3">L21-RPul-D2</strain>
    </source>
</reference>
<keyword evidence="2" id="KW-0489">Methyltransferase</keyword>
<dbReference type="GO" id="GO:0032259">
    <property type="term" value="P:methylation"/>
    <property type="evidence" value="ECO:0007669"/>
    <property type="project" value="UniProtKB-KW"/>
</dbReference>
<dbReference type="KEGG" id="slr:L21SP2_0588"/>
<name>V5WE17_9SPIO</name>
<keyword evidence="2" id="KW-0808">Transferase</keyword>
<dbReference type="eggNOG" id="COG2226">
    <property type="taxonomic scope" value="Bacteria"/>
</dbReference>
<accession>V5WE17</accession>
<organism evidence="2 3">
    <name type="scientific">Salinispira pacifica</name>
    <dbReference type="NCBI Taxonomy" id="1307761"/>
    <lineage>
        <taxon>Bacteria</taxon>
        <taxon>Pseudomonadati</taxon>
        <taxon>Spirochaetota</taxon>
        <taxon>Spirochaetia</taxon>
        <taxon>Spirochaetales</taxon>
        <taxon>Spirochaetaceae</taxon>
        <taxon>Salinispira</taxon>
    </lineage>
</organism>
<gene>
    <name evidence="2" type="ORF">L21SP2_0588</name>
</gene>
<feature type="domain" description="Methyltransferase type 11" evidence="1">
    <location>
        <begin position="55"/>
        <end position="150"/>
    </location>
</feature>
<dbReference type="AlphaFoldDB" id="V5WE17"/>
<proteinExistence type="predicted"/>
<keyword evidence="3" id="KW-1185">Reference proteome</keyword>
<dbReference type="CDD" id="cd02440">
    <property type="entry name" value="AdoMet_MTases"/>
    <property type="match status" value="1"/>
</dbReference>
<dbReference type="HOGENOM" id="CLU_039068_4_0_12"/>
<dbReference type="InterPro" id="IPR029063">
    <property type="entry name" value="SAM-dependent_MTases_sf"/>
</dbReference>
<dbReference type="InterPro" id="IPR013216">
    <property type="entry name" value="Methyltransf_11"/>
</dbReference>
<dbReference type="GO" id="GO:0008757">
    <property type="term" value="F:S-adenosylmethionine-dependent methyltransferase activity"/>
    <property type="evidence" value="ECO:0007669"/>
    <property type="project" value="InterPro"/>
</dbReference>
<dbReference type="EMBL" id="CP006939">
    <property type="protein sequence ID" value="AHC14017.1"/>
    <property type="molecule type" value="Genomic_DNA"/>
</dbReference>
<dbReference type="Proteomes" id="UP000018680">
    <property type="component" value="Chromosome"/>
</dbReference>